<name>A0AAV1RVH5_9ROSI</name>
<feature type="non-terminal residue" evidence="1">
    <location>
        <position position="94"/>
    </location>
</feature>
<protein>
    <submittedName>
        <fullName evidence="1">Uncharacterized protein</fullName>
    </submittedName>
</protein>
<accession>A0AAV1RVH5</accession>
<dbReference type="AlphaFoldDB" id="A0AAV1RVH5"/>
<organism evidence="1 2">
    <name type="scientific">Dovyalis caffra</name>
    <dbReference type="NCBI Taxonomy" id="77055"/>
    <lineage>
        <taxon>Eukaryota</taxon>
        <taxon>Viridiplantae</taxon>
        <taxon>Streptophyta</taxon>
        <taxon>Embryophyta</taxon>
        <taxon>Tracheophyta</taxon>
        <taxon>Spermatophyta</taxon>
        <taxon>Magnoliopsida</taxon>
        <taxon>eudicotyledons</taxon>
        <taxon>Gunneridae</taxon>
        <taxon>Pentapetalae</taxon>
        <taxon>rosids</taxon>
        <taxon>fabids</taxon>
        <taxon>Malpighiales</taxon>
        <taxon>Salicaceae</taxon>
        <taxon>Flacourtieae</taxon>
        <taxon>Dovyalis</taxon>
    </lineage>
</organism>
<dbReference type="EMBL" id="CAWUPB010001159">
    <property type="protein sequence ID" value="CAK7340385.1"/>
    <property type="molecule type" value="Genomic_DNA"/>
</dbReference>
<dbReference type="Pfam" id="PF04578">
    <property type="entry name" value="DUF594"/>
    <property type="match status" value="1"/>
</dbReference>
<reference evidence="1 2" key="1">
    <citation type="submission" date="2024-01" db="EMBL/GenBank/DDBJ databases">
        <authorList>
            <person name="Waweru B."/>
        </authorList>
    </citation>
    <scope>NUCLEOTIDE SEQUENCE [LARGE SCALE GENOMIC DNA]</scope>
</reference>
<keyword evidence="2" id="KW-1185">Reference proteome</keyword>
<dbReference type="Proteomes" id="UP001314170">
    <property type="component" value="Unassembled WGS sequence"/>
</dbReference>
<gene>
    <name evidence="1" type="ORF">DCAF_LOCUS15467</name>
</gene>
<evidence type="ECO:0000313" key="2">
    <source>
        <dbReference type="Proteomes" id="UP001314170"/>
    </source>
</evidence>
<evidence type="ECO:0000313" key="1">
    <source>
        <dbReference type="EMBL" id="CAK7340385.1"/>
    </source>
</evidence>
<sequence>TNDMIVDFQSDWRTTKSVLDGGHRLAKQLRSLEFAKRFEMINEVWIEMLSHAAAHCPWKEHAQQLRRGGELLTHEVKELKRVVANKEIELVVVD</sequence>
<proteinExistence type="predicted"/>
<comment type="caution">
    <text evidence="1">The sequence shown here is derived from an EMBL/GenBank/DDBJ whole genome shotgun (WGS) entry which is preliminary data.</text>
</comment>
<dbReference type="PANTHER" id="PTHR31325">
    <property type="entry name" value="OS01G0798800 PROTEIN-RELATED"/>
    <property type="match status" value="1"/>
</dbReference>
<dbReference type="InterPro" id="IPR007658">
    <property type="entry name" value="DUF594"/>
</dbReference>
<feature type="non-terminal residue" evidence="1">
    <location>
        <position position="1"/>
    </location>
</feature>